<evidence type="ECO:0000313" key="9">
    <source>
        <dbReference type="EMBL" id="OIJ11899.1"/>
    </source>
</evidence>
<dbReference type="GO" id="GO:0016020">
    <property type="term" value="C:membrane"/>
    <property type="evidence" value="ECO:0007669"/>
    <property type="project" value="UniProtKB-SubCell"/>
</dbReference>
<feature type="transmembrane region" description="Helical" evidence="8">
    <location>
        <begin position="72"/>
        <end position="90"/>
    </location>
</feature>
<accession>A0A1S2LHA3</accession>
<feature type="transmembrane region" description="Helical" evidence="8">
    <location>
        <begin position="262"/>
        <end position="282"/>
    </location>
</feature>
<keyword evidence="5 8" id="KW-0812">Transmembrane</keyword>
<evidence type="ECO:0000256" key="4">
    <source>
        <dbReference type="ARBA" id="ARBA00022544"/>
    </source>
</evidence>
<evidence type="ECO:0000256" key="2">
    <source>
        <dbReference type="ARBA" id="ARBA00007998"/>
    </source>
</evidence>
<evidence type="ECO:0000256" key="6">
    <source>
        <dbReference type="ARBA" id="ARBA00022989"/>
    </source>
</evidence>
<comment type="caution">
    <text evidence="9">The sequence shown here is derived from an EMBL/GenBank/DDBJ whole genome shotgun (WGS) entry which is preliminary data.</text>
</comment>
<evidence type="ECO:0000256" key="1">
    <source>
        <dbReference type="ARBA" id="ARBA00004141"/>
    </source>
</evidence>
<dbReference type="AlphaFoldDB" id="A0A1S2LHA3"/>
<feature type="transmembrane region" description="Helical" evidence="8">
    <location>
        <begin position="133"/>
        <end position="154"/>
    </location>
</feature>
<feature type="transmembrane region" description="Helical" evidence="8">
    <location>
        <begin position="327"/>
        <end position="348"/>
    </location>
</feature>
<keyword evidence="3" id="KW-0813">Transport</keyword>
<gene>
    <name evidence="9" type="ORF">BKP35_11230</name>
</gene>
<feature type="transmembrane region" description="Helical" evidence="8">
    <location>
        <begin position="174"/>
        <end position="195"/>
    </location>
</feature>
<evidence type="ECO:0000256" key="7">
    <source>
        <dbReference type="ARBA" id="ARBA00023136"/>
    </source>
</evidence>
<feature type="transmembrane region" description="Helical" evidence="8">
    <location>
        <begin position="207"/>
        <end position="230"/>
    </location>
</feature>
<keyword evidence="4" id="KW-0309">Germination</keyword>
<dbReference type="GO" id="GO:0009847">
    <property type="term" value="P:spore germination"/>
    <property type="evidence" value="ECO:0007669"/>
    <property type="project" value="InterPro"/>
</dbReference>
<evidence type="ECO:0000256" key="3">
    <source>
        <dbReference type="ARBA" id="ARBA00022448"/>
    </source>
</evidence>
<proteinExistence type="inferred from homology"/>
<dbReference type="PANTHER" id="PTHR34975:SF2">
    <property type="entry name" value="SPORE GERMINATION PROTEIN A2"/>
    <property type="match status" value="1"/>
</dbReference>
<protein>
    <submittedName>
        <fullName evidence="9">Uncharacterized protein</fullName>
    </submittedName>
</protein>
<feature type="transmembrane region" description="Helical" evidence="8">
    <location>
        <begin position="294"/>
        <end position="315"/>
    </location>
</feature>
<reference evidence="9 10" key="1">
    <citation type="submission" date="2016-10" db="EMBL/GenBank/DDBJ databases">
        <title>Draft genome sequences of four alkaliphilic bacteria belonging to the Anaerobacillus genus.</title>
        <authorList>
            <person name="Bassil N.M."/>
            <person name="Lloyd J.R."/>
        </authorList>
    </citation>
    <scope>NUCLEOTIDE SEQUENCE [LARGE SCALE GENOMIC DNA]</scope>
    <source>
        <strain evidence="9 10">DSM 15340</strain>
    </source>
</reference>
<feature type="transmembrane region" description="Helical" evidence="8">
    <location>
        <begin position="32"/>
        <end position="51"/>
    </location>
</feature>
<dbReference type="PANTHER" id="PTHR34975">
    <property type="entry name" value="SPORE GERMINATION PROTEIN A2"/>
    <property type="match status" value="1"/>
</dbReference>
<comment type="similarity">
    <text evidence="2">Belongs to the amino acid-polyamine-organocation (APC) superfamily. Spore germination protein (SGP) (TC 2.A.3.9) family.</text>
</comment>
<organism evidence="9 10">
    <name type="scientific">Anaerobacillus arseniciselenatis</name>
    <dbReference type="NCBI Taxonomy" id="85682"/>
    <lineage>
        <taxon>Bacteria</taxon>
        <taxon>Bacillati</taxon>
        <taxon>Bacillota</taxon>
        <taxon>Bacilli</taxon>
        <taxon>Bacillales</taxon>
        <taxon>Bacillaceae</taxon>
        <taxon>Anaerobacillus</taxon>
    </lineage>
</organism>
<dbReference type="Proteomes" id="UP000180098">
    <property type="component" value="Unassembled WGS sequence"/>
</dbReference>
<dbReference type="InterPro" id="IPR004761">
    <property type="entry name" value="Spore_GerAB"/>
</dbReference>
<comment type="subcellular location">
    <subcellularLocation>
        <location evidence="1">Membrane</location>
        <topology evidence="1">Multi-pass membrane protein</topology>
    </subcellularLocation>
</comment>
<dbReference type="NCBIfam" id="TIGR00912">
    <property type="entry name" value="2A0309"/>
    <property type="match status" value="1"/>
</dbReference>
<dbReference type="Pfam" id="PF03845">
    <property type="entry name" value="Spore_permease"/>
    <property type="match status" value="1"/>
</dbReference>
<keyword evidence="6 8" id="KW-1133">Transmembrane helix</keyword>
<feature type="transmembrane region" description="Helical" evidence="8">
    <location>
        <begin position="110"/>
        <end position="126"/>
    </location>
</feature>
<evidence type="ECO:0000256" key="5">
    <source>
        <dbReference type="ARBA" id="ARBA00022692"/>
    </source>
</evidence>
<dbReference type="EMBL" id="MLQQ01000025">
    <property type="protein sequence ID" value="OIJ11899.1"/>
    <property type="molecule type" value="Genomic_DNA"/>
</dbReference>
<keyword evidence="10" id="KW-1185">Reference proteome</keyword>
<evidence type="ECO:0000256" key="8">
    <source>
        <dbReference type="SAM" id="Phobius"/>
    </source>
</evidence>
<name>A0A1S2LHA3_9BACI</name>
<keyword evidence="7 8" id="KW-0472">Membrane</keyword>
<evidence type="ECO:0000313" key="10">
    <source>
        <dbReference type="Proteomes" id="UP000180098"/>
    </source>
</evidence>
<sequence>MAITVVSMVIGVGILTLPRALAASVETTDGWMSIVLGLVLNMVLVLLIFRLHRHFPGKSFIGLWGNQSVAKWIGKLFSIAFVCYFVTLLAYEARILTVVVRMYLLDRTPSEVTVLFIFLATTYAVTKGVQGIVHLNLMFFPFVVFVITLIVIFNLHDASFGAIFPIAAEGITPIIMGVQETSLSFLGIEILFFFLAYMKGKDLQATLVNAGIAFVAFLYLLIVVMCYMVIGLEVTKIIAFPLVALAKEVEIIEGLVERIEPLMITVWIMSIFNTMAIVHFLATKIIKDEFVKKARVSTIAIVITFFSFIITFIPVSLQEAFMLGDYVSYFGLGLTCFALLCGYLYVFIKKKSKQQGNSEAM</sequence>